<organism evidence="1 2">
    <name type="scientific">Paracoccus liaowanqingii</name>
    <dbReference type="NCBI Taxonomy" id="2560053"/>
    <lineage>
        <taxon>Bacteria</taxon>
        <taxon>Pseudomonadati</taxon>
        <taxon>Pseudomonadota</taxon>
        <taxon>Alphaproteobacteria</taxon>
        <taxon>Rhodobacterales</taxon>
        <taxon>Paracoccaceae</taxon>
        <taxon>Paracoccus</taxon>
    </lineage>
</organism>
<keyword evidence="2" id="KW-1185">Reference proteome</keyword>
<dbReference type="AlphaFoldDB" id="A0A4Z1BUM8"/>
<accession>A0A4Z1BUM8</accession>
<comment type="caution">
    <text evidence="1">The sequence shown here is derived from an EMBL/GenBank/DDBJ whole genome shotgun (WGS) entry which is preliminary data.</text>
</comment>
<gene>
    <name evidence="1" type="ORF">E4L95_12340</name>
</gene>
<sequence>MRNWNEVTQIVLSDAEAAPMAFLKALMGHLEHVDGATGALADALRDMGQIFQDEAEALEAEGRARGMNVVQMEGRSDA</sequence>
<name>A0A4Z1BUM8_9RHOB</name>
<protein>
    <submittedName>
        <fullName evidence="1">Uncharacterized protein</fullName>
    </submittedName>
</protein>
<proteinExistence type="predicted"/>
<evidence type="ECO:0000313" key="2">
    <source>
        <dbReference type="Proteomes" id="UP000297972"/>
    </source>
</evidence>
<dbReference type="RefSeq" id="WP_135817871.1">
    <property type="nucleotide sequence ID" value="NZ_SRPG01000114.1"/>
</dbReference>
<reference evidence="1 2" key="1">
    <citation type="submission" date="2019-03" db="EMBL/GenBank/DDBJ databases">
        <authorList>
            <person name="Li J."/>
        </authorList>
    </citation>
    <scope>NUCLEOTIDE SEQUENCE [LARGE SCALE GENOMIC DNA]</scope>
    <source>
        <strain evidence="1 2">3058</strain>
    </source>
</reference>
<evidence type="ECO:0000313" key="1">
    <source>
        <dbReference type="EMBL" id="TGN58593.1"/>
    </source>
</evidence>
<dbReference type="Proteomes" id="UP000297972">
    <property type="component" value="Unassembled WGS sequence"/>
</dbReference>
<dbReference type="EMBL" id="SRPG01000114">
    <property type="protein sequence ID" value="TGN58593.1"/>
    <property type="molecule type" value="Genomic_DNA"/>
</dbReference>